<feature type="compositionally biased region" description="Basic and acidic residues" evidence="1">
    <location>
        <begin position="227"/>
        <end position="244"/>
    </location>
</feature>
<dbReference type="RefSeq" id="WP_165181151.1">
    <property type="nucleotide sequence ID" value="NZ_JAAKZI010000007.1"/>
</dbReference>
<evidence type="ECO:0000259" key="2">
    <source>
        <dbReference type="Pfam" id="PF03435"/>
    </source>
</evidence>
<proteinExistence type="predicted"/>
<dbReference type="InterPro" id="IPR036291">
    <property type="entry name" value="NAD(P)-bd_dom_sf"/>
</dbReference>
<organism evidence="3 4">
    <name type="scientific">Arthrobacter silviterrae</name>
    <dbReference type="NCBI Taxonomy" id="2026658"/>
    <lineage>
        <taxon>Bacteria</taxon>
        <taxon>Bacillati</taxon>
        <taxon>Actinomycetota</taxon>
        <taxon>Actinomycetes</taxon>
        <taxon>Micrococcales</taxon>
        <taxon>Micrococcaceae</taxon>
        <taxon>Arthrobacter</taxon>
    </lineage>
</organism>
<dbReference type="SUPFAM" id="SSF51735">
    <property type="entry name" value="NAD(P)-binding Rossmann-fold domains"/>
    <property type="match status" value="1"/>
</dbReference>
<comment type="caution">
    <text evidence="3">The sequence shown here is derived from an EMBL/GenBank/DDBJ whole genome shotgun (WGS) entry which is preliminary data.</text>
</comment>
<dbReference type="Pfam" id="PF03435">
    <property type="entry name" value="Sacchrp_dh_NADP"/>
    <property type="match status" value="1"/>
</dbReference>
<evidence type="ECO:0000313" key="4">
    <source>
        <dbReference type="Proteomes" id="UP000479226"/>
    </source>
</evidence>
<evidence type="ECO:0000256" key="1">
    <source>
        <dbReference type="SAM" id="MobiDB-lite"/>
    </source>
</evidence>
<feature type="domain" description="Saccharopine dehydrogenase NADP binding" evidence="2">
    <location>
        <begin position="3"/>
        <end position="98"/>
    </location>
</feature>
<keyword evidence="4" id="KW-1185">Reference proteome</keyword>
<dbReference type="Proteomes" id="UP000479226">
    <property type="component" value="Unassembled WGS sequence"/>
</dbReference>
<evidence type="ECO:0000313" key="3">
    <source>
        <dbReference type="EMBL" id="NGN83052.1"/>
    </source>
</evidence>
<sequence length="251" mass="26767">MDVTLAGRPSAHLAKLGHSLGVPCRTASLDNPRQLDAMLVGVPNVVNTVGPFTCAAPVLMRACLRNGCNYLDPSNEAATFLDAWSLKQEAAQAGVAVVTGAGFGTAAAECLATHVSERIHDPSTLNIVRTSSHEAHTPGVKVTMLELLITPGQASGTAYGVRADSRLPHSICRKDGAPQYRSPSFRQIRISNPATALTVGKIIGPKQILNLPGITITDLQDPDKAKNVERKNTLTRTPSRDYCRQHPPNPR</sequence>
<feature type="region of interest" description="Disordered" evidence="1">
    <location>
        <begin position="227"/>
        <end position="251"/>
    </location>
</feature>
<gene>
    <name evidence="3" type="ORF">G6N77_06205</name>
</gene>
<name>A0ABX0D829_9MICC</name>
<dbReference type="InterPro" id="IPR005097">
    <property type="entry name" value="Sacchrp_dh_NADP-bd"/>
</dbReference>
<accession>A0ABX0D829</accession>
<protein>
    <recommendedName>
        <fullName evidence="2">Saccharopine dehydrogenase NADP binding domain-containing protein</fullName>
    </recommendedName>
</protein>
<dbReference type="PANTHER" id="PTHR43781">
    <property type="entry name" value="SACCHAROPINE DEHYDROGENASE"/>
    <property type="match status" value="1"/>
</dbReference>
<reference evidence="3 4" key="1">
    <citation type="submission" date="2020-02" db="EMBL/GenBank/DDBJ databases">
        <title>Genome sequence of the type strain DSM 27180 of Arthrobacter silviterrae.</title>
        <authorList>
            <person name="Gao J."/>
            <person name="Sun J."/>
        </authorList>
    </citation>
    <scope>NUCLEOTIDE SEQUENCE [LARGE SCALE GENOMIC DNA]</scope>
    <source>
        <strain evidence="3 4">DSM 27180</strain>
    </source>
</reference>
<dbReference type="Gene3D" id="3.40.50.720">
    <property type="entry name" value="NAD(P)-binding Rossmann-like Domain"/>
    <property type="match status" value="1"/>
</dbReference>
<dbReference type="EMBL" id="JAAKZI010000007">
    <property type="protein sequence ID" value="NGN83052.1"/>
    <property type="molecule type" value="Genomic_DNA"/>
</dbReference>
<dbReference type="PANTHER" id="PTHR43781:SF1">
    <property type="entry name" value="SACCHAROPINE DEHYDROGENASE"/>
    <property type="match status" value="1"/>
</dbReference>